<dbReference type="AlphaFoldDB" id="A0A5C6BN48"/>
<keyword evidence="2" id="KW-1185">Reference proteome</keyword>
<accession>A0A5C6BN48</accession>
<comment type="caution">
    <text evidence="1">The sequence shown here is derived from an EMBL/GenBank/DDBJ whole genome shotgun (WGS) entry which is preliminary data.</text>
</comment>
<evidence type="ECO:0000313" key="2">
    <source>
        <dbReference type="Proteomes" id="UP000320735"/>
    </source>
</evidence>
<reference evidence="1 2" key="1">
    <citation type="submission" date="2019-02" db="EMBL/GenBank/DDBJ databases">
        <title>Deep-cultivation of Planctomycetes and their phenomic and genomic characterization uncovers novel biology.</title>
        <authorList>
            <person name="Wiegand S."/>
            <person name="Jogler M."/>
            <person name="Boedeker C."/>
            <person name="Pinto D."/>
            <person name="Vollmers J."/>
            <person name="Rivas-Marin E."/>
            <person name="Kohn T."/>
            <person name="Peeters S.H."/>
            <person name="Heuer A."/>
            <person name="Rast P."/>
            <person name="Oberbeckmann S."/>
            <person name="Bunk B."/>
            <person name="Jeske O."/>
            <person name="Meyerdierks A."/>
            <person name="Storesund J.E."/>
            <person name="Kallscheuer N."/>
            <person name="Luecker S."/>
            <person name="Lage O.M."/>
            <person name="Pohl T."/>
            <person name="Merkel B.J."/>
            <person name="Hornburger P."/>
            <person name="Mueller R.-W."/>
            <person name="Bruemmer F."/>
            <person name="Labrenz M."/>
            <person name="Spormann A.M."/>
            <person name="Op Den Camp H."/>
            <person name="Overmann J."/>
            <person name="Amann R."/>
            <person name="Jetten M.S.M."/>
            <person name="Mascher T."/>
            <person name="Medema M.H."/>
            <person name="Devos D.P."/>
            <person name="Kaster A.-K."/>
            <person name="Ovreas L."/>
            <person name="Rohde M."/>
            <person name="Galperin M.Y."/>
            <person name="Jogler C."/>
        </authorList>
    </citation>
    <scope>NUCLEOTIDE SEQUENCE [LARGE SCALE GENOMIC DNA]</scope>
    <source>
        <strain evidence="1 2">CA54</strain>
    </source>
</reference>
<name>A0A5C6BN48_9PLAN</name>
<evidence type="ECO:0000313" key="1">
    <source>
        <dbReference type="EMBL" id="TWU12851.1"/>
    </source>
</evidence>
<gene>
    <name evidence="1" type="ORF">CA54_16770</name>
</gene>
<dbReference type="EMBL" id="SJPP01000001">
    <property type="protein sequence ID" value="TWU12851.1"/>
    <property type="molecule type" value="Genomic_DNA"/>
</dbReference>
<proteinExistence type="predicted"/>
<sequence length="169" mass="18287">MSCCCDWIWQMVYSGESRDEGITNPTGCLAALATAAGRTDPFPTVLYLEDNYGHVMEFTWDGSKWVYPGGVTTIEGPVRACTANSSEIYISCYSATNINGLQPVDVPAPEYFFIGGVGTTLRVANGYSYDPIDITFDAIVRKIVAAAVACNPSNVAPNGFTPVELRLYE</sequence>
<organism evidence="1 2">
    <name type="scientific">Symmachiella macrocystis</name>
    <dbReference type="NCBI Taxonomy" id="2527985"/>
    <lineage>
        <taxon>Bacteria</taxon>
        <taxon>Pseudomonadati</taxon>
        <taxon>Planctomycetota</taxon>
        <taxon>Planctomycetia</taxon>
        <taxon>Planctomycetales</taxon>
        <taxon>Planctomycetaceae</taxon>
        <taxon>Symmachiella</taxon>
    </lineage>
</organism>
<protein>
    <submittedName>
        <fullName evidence="1">Uncharacterized protein</fullName>
    </submittedName>
</protein>
<dbReference type="RefSeq" id="WP_146370267.1">
    <property type="nucleotide sequence ID" value="NZ_SJPP01000001.1"/>
</dbReference>
<dbReference type="Proteomes" id="UP000320735">
    <property type="component" value="Unassembled WGS sequence"/>
</dbReference>